<dbReference type="NCBIfam" id="TIGR01730">
    <property type="entry name" value="RND_mfp"/>
    <property type="match status" value="1"/>
</dbReference>
<keyword evidence="2" id="KW-0732">Signal</keyword>
<dbReference type="AlphaFoldDB" id="A0AAU7QC34"/>
<evidence type="ECO:0000256" key="2">
    <source>
        <dbReference type="SAM" id="SignalP"/>
    </source>
</evidence>
<comment type="similarity">
    <text evidence="1">Belongs to the membrane fusion protein (MFP) (TC 8.A.1) family.</text>
</comment>
<dbReference type="SUPFAM" id="SSF111369">
    <property type="entry name" value="HlyD-like secretion proteins"/>
    <property type="match status" value="1"/>
</dbReference>
<dbReference type="GO" id="GO:1990281">
    <property type="term" value="C:efflux pump complex"/>
    <property type="evidence" value="ECO:0007669"/>
    <property type="project" value="TreeGrafter"/>
</dbReference>
<reference evidence="4" key="1">
    <citation type="submission" date="2024-06" db="EMBL/GenBank/DDBJ databases">
        <authorList>
            <person name="Coelho C."/>
            <person name="Bento M."/>
            <person name="Garcia E."/>
            <person name="Camelo A."/>
            <person name="Brandao I."/>
            <person name="Espirito Santo C."/>
            <person name="Trovao J."/>
            <person name="Verissimo A."/>
            <person name="Costa J."/>
            <person name="Tiago I."/>
        </authorList>
    </citation>
    <scope>NUCLEOTIDE SEQUENCE</scope>
    <source>
        <strain evidence="4">KWT182</strain>
    </source>
</reference>
<name>A0AAU7QC34_9GAMM</name>
<dbReference type="GO" id="GO:0015562">
    <property type="term" value="F:efflux transmembrane transporter activity"/>
    <property type="evidence" value="ECO:0007669"/>
    <property type="project" value="TreeGrafter"/>
</dbReference>
<dbReference type="Gene3D" id="2.40.50.100">
    <property type="match status" value="1"/>
</dbReference>
<sequence length="375" mass="39015">MFLHFSSRAAALAVASGLLAGSLAGCHPSQAADPRTDPPLVESWTVKPAGTAERSFTGVIAARVESSLGFRVNGKIIQRYVDVGQHVHRGDPLMRLDPDDLALGVSAQQGAVEEARARSAKADADLARLHGLVQLGAISAQDYDLAVEAARSAKAQLGATLAQSDLAKNADKYSVLRADTEGIIVSRAADAGQVVTAGQPVLVLAQDGPLEALITLPETVHPALGSSAFVTLYGPDQESFPAQLRELSRSADPLTRTYAARYVLKGAGAIAPLGATVTVKLSQRGSANDMTVPLGAIYDRGKGPGVWVIGSDSRLTYRAVTVKLLGFEMATVSSGLLAGDKIVALGAHQLDDHEQVRIAGEQWTDGGASADGENK</sequence>
<dbReference type="InterPro" id="IPR006143">
    <property type="entry name" value="RND_pump_MFP"/>
</dbReference>
<evidence type="ECO:0000256" key="1">
    <source>
        <dbReference type="ARBA" id="ARBA00009477"/>
    </source>
</evidence>
<accession>A0AAU7QC34</accession>
<dbReference type="Gene3D" id="2.40.30.170">
    <property type="match status" value="1"/>
</dbReference>
<gene>
    <name evidence="4" type="ORF">ABK905_05255</name>
</gene>
<proteinExistence type="inferred from homology"/>
<protein>
    <submittedName>
        <fullName evidence="4">Efflux RND transporter periplasmic adaptor subunit</fullName>
    </submittedName>
</protein>
<feature type="chain" id="PRO_5043750489" evidence="2">
    <location>
        <begin position="32"/>
        <end position="375"/>
    </location>
</feature>
<dbReference type="PANTHER" id="PTHR30469:SF18">
    <property type="entry name" value="RESISTANCE-NODULATION-CELL DIVISION (RND) EFFLUX MEMBRANE FUSION PROTEIN-RELATED"/>
    <property type="match status" value="1"/>
</dbReference>
<dbReference type="InterPro" id="IPR058625">
    <property type="entry name" value="MdtA-like_BSH"/>
</dbReference>
<dbReference type="PANTHER" id="PTHR30469">
    <property type="entry name" value="MULTIDRUG RESISTANCE PROTEIN MDTA"/>
    <property type="match status" value="1"/>
</dbReference>
<dbReference type="Gene3D" id="1.10.287.470">
    <property type="entry name" value="Helix hairpin bin"/>
    <property type="match status" value="1"/>
</dbReference>
<evidence type="ECO:0000313" key="4">
    <source>
        <dbReference type="EMBL" id="XBS70594.1"/>
    </source>
</evidence>
<dbReference type="Gene3D" id="2.40.420.20">
    <property type="match status" value="1"/>
</dbReference>
<feature type="domain" description="Multidrug resistance protein MdtA-like barrel-sandwich hybrid" evidence="3">
    <location>
        <begin position="69"/>
        <end position="201"/>
    </location>
</feature>
<evidence type="ECO:0000259" key="3">
    <source>
        <dbReference type="Pfam" id="PF25917"/>
    </source>
</evidence>
<organism evidence="4">
    <name type="scientific">Acerihabitans sp. KWT182</name>
    <dbReference type="NCBI Taxonomy" id="3157919"/>
    <lineage>
        <taxon>Bacteria</taxon>
        <taxon>Pseudomonadati</taxon>
        <taxon>Pseudomonadota</taxon>
        <taxon>Gammaproteobacteria</taxon>
        <taxon>Enterobacterales</taxon>
        <taxon>Pectobacteriaceae</taxon>
        <taxon>Acerihabitans</taxon>
    </lineage>
</organism>
<feature type="signal peptide" evidence="2">
    <location>
        <begin position="1"/>
        <end position="31"/>
    </location>
</feature>
<dbReference type="Pfam" id="PF25917">
    <property type="entry name" value="BSH_RND"/>
    <property type="match status" value="1"/>
</dbReference>
<dbReference type="EMBL" id="CP157947">
    <property type="protein sequence ID" value="XBS70594.1"/>
    <property type="molecule type" value="Genomic_DNA"/>
</dbReference>